<dbReference type="Pfam" id="PF13464">
    <property type="entry name" value="RodZ_C"/>
    <property type="match status" value="1"/>
</dbReference>
<dbReference type="CDD" id="cd00093">
    <property type="entry name" value="HTH_XRE"/>
    <property type="match status" value="1"/>
</dbReference>
<feature type="domain" description="HTH cro/C1-type" evidence="2">
    <location>
        <begin position="20"/>
        <end position="52"/>
    </location>
</feature>
<dbReference type="RefSeq" id="WP_324718198.1">
    <property type="nucleotide sequence ID" value="NZ_CP141615.1"/>
</dbReference>
<name>A0ABZ1C532_9FIRM</name>
<dbReference type="Gene3D" id="1.10.260.40">
    <property type="entry name" value="lambda repressor-like DNA-binding domains"/>
    <property type="match status" value="1"/>
</dbReference>
<dbReference type="PANTHER" id="PTHR34475:SF1">
    <property type="entry name" value="CYTOSKELETON PROTEIN RODZ"/>
    <property type="match status" value="1"/>
</dbReference>
<dbReference type="PANTHER" id="PTHR34475">
    <property type="match status" value="1"/>
</dbReference>
<accession>A0ABZ1C532</accession>
<feature type="region of interest" description="Disordered" evidence="1">
    <location>
        <begin position="317"/>
        <end position="338"/>
    </location>
</feature>
<reference evidence="3 4" key="1">
    <citation type="journal article" date="2024" name="Front. Microbiol.">
        <title>Novel thermophilic genera Geochorda gen. nov. and Carboxydochorda gen. nov. from the deep terrestrial subsurface reveal the ecophysiological diversity in the class Limnochordia.</title>
        <authorList>
            <person name="Karnachuk O.V."/>
            <person name="Lukina A.P."/>
            <person name="Avakyan M.R."/>
            <person name="Kadnikov V.V."/>
            <person name="Begmatov S."/>
            <person name="Beletsky A.V."/>
            <person name="Vlasova K.G."/>
            <person name="Novikov A.A."/>
            <person name="Shcherbakova V.A."/>
            <person name="Mardanov A.V."/>
            <person name="Ravin N.V."/>
        </authorList>
    </citation>
    <scope>NUCLEOTIDE SEQUENCE [LARGE SCALE GENOMIC DNA]</scope>
    <source>
        <strain evidence="3 4">L945</strain>
    </source>
</reference>
<dbReference type="InterPro" id="IPR025194">
    <property type="entry name" value="RodZ-like_C"/>
</dbReference>
<dbReference type="Pfam" id="PF13413">
    <property type="entry name" value="HTH_25"/>
    <property type="match status" value="1"/>
</dbReference>
<feature type="compositionally biased region" description="Polar residues" evidence="1">
    <location>
        <begin position="178"/>
        <end position="189"/>
    </location>
</feature>
<dbReference type="SUPFAM" id="SSF47413">
    <property type="entry name" value="lambda repressor-like DNA-binding domains"/>
    <property type="match status" value="1"/>
</dbReference>
<dbReference type="SMART" id="SM00530">
    <property type="entry name" value="HTH_XRE"/>
    <property type="match status" value="1"/>
</dbReference>
<keyword evidence="4" id="KW-1185">Reference proteome</keyword>
<feature type="region of interest" description="Disordered" evidence="1">
    <location>
        <begin position="154"/>
        <end position="192"/>
    </location>
</feature>
<dbReference type="PROSITE" id="PS50943">
    <property type="entry name" value="HTH_CROC1"/>
    <property type="match status" value="1"/>
</dbReference>
<evidence type="ECO:0000313" key="3">
    <source>
        <dbReference type="EMBL" id="WRP18928.1"/>
    </source>
</evidence>
<dbReference type="InterPro" id="IPR010982">
    <property type="entry name" value="Lambda_DNA-bd_dom_sf"/>
</dbReference>
<dbReference type="EMBL" id="CP141615">
    <property type="protein sequence ID" value="WRP18928.1"/>
    <property type="molecule type" value="Genomic_DNA"/>
</dbReference>
<dbReference type="InterPro" id="IPR050400">
    <property type="entry name" value="Bact_Cytoskel_RodZ"/>
</dbReference>
<gene>
    <name evidence="3" type="ORF">U7230_06280</name>
</gene>
<protein>
    <submittedName>
        <fullName evidence="3">RodZ domain-containing protein</fullName>
    </submittedName>
</protein>
<organism evidence="3 4">
    <name type="scientific">Carboxydichorda subterranea</name>
    <dbReference type="NCBI Taxonomy" id="3109565"/>
    <lineage>
        <taxon>Bacteria</taxon>
        <taxon>Bacillati</taxon>
        <taxon>Bacillota</taxon>
        <taxon>Limnochordia</taxon>
        <taxon>Limnochordales</taxon>
        <taxon>Geochordaceae</taxon>
        <taxon>Carboxydichorda</taxon>
    </lineage>
</organism>
<evidence type="ECO:0000313" key="4">
    <source>
        <dbReference type="Proteomes" id="UP001332192"/>
    </source>
</evidence>
<sequence length="338" mass="35274">MYRGESAPQGESPTPPGQVLREAREALGMSLEEVEARTHVRVRLLQAIEEGRWDQLPGPTYARGFIKLYAHAVGVDPAPLLDAYERSAGVARRVRTPSLPRRTVAWWSKDPLLESLEPQRRVRAVATGAGMVILVALAGAWLLSRSVGGPYDQPGVTAGSSTPAAASQAQPAGPEGSFSPQGASEQSASDAMATTPGLAASGAAPVPGTSLVAPGGPLPVQGGAPDLPAVAPAPPQAAALEVVAIVQERCWMEVYVDGARQFYRTAEPGERLTWRADKGITIRLGNAAGVRLLVNGRPEVLPSGVVTRHFTPAMVPRRGQASAVPRAGTPPGQEASQP</sequence>
<evidence type="ECO:0000259" key="2">
    <source>
        <dbReference type="PROSITE" id="PS50943"/>
    </source>
</evidence>
<feature type="compositionally biased region" description="Low complexity" evidence="1">
    <location>
        <begin position="157"/>
        <end position="174"/>
    </location>
</feature>
<proteinExistence type="predicted"/>
<evidence type="ECO:0000256" key="1">
    <source>
        <dbReference type="SAM" id="MobiDB-lite"/>
    </source>
</evidence>
<dbReference type="InterPro" id="IPR001387">
    <property type="entry name" value="Cro/C1-type_HTH"/>
</dbReference>
<dbReference type="Proteomes" id="UP001332192">
    <property type="component" value="Chromosome"/>
</dbReference>